<reference evidence="8 9" key="1">
    <citation type="submission" date="2011-10" db="EMBL/GenBank/DDBJ databases">
        <title>The Improved High-Quality Draft genome of Methanoplanus limicola DSM 2279.</title>
        <authorList>
            <consortium name="US DOE Joint Genome Institute (JGI-PGF)"/>
            <person name="Lucas S."/>
            <person name="Copeland A."/>
            <person name="Lapidus A."/>
            <person name="Glavina del Rio T."/>
            <person name="Dalin E."/>
            <person name="Tice H."/>
            <person name="Bruce D."/>
            <person name="Goodwin L."/>
            <person name="Pitluck S."/>
            <person name="Peters L."/>
            <person name="Mikhailova N."/>
            <person name="Lu M."/>
            <person name="Kyrpides N."/>
            <person name="Mavromatis K."/>
            <person name="Ivanova N."/>
            <person name="Markowitz V."/>
            <person name="Cheng J.-F."/>
            <person name="Hugenholtz P."/>
            <person name="Woyke T."/>
            <person name="Wu D."/>
            <person name="Wirth R."/>
            <person name="Brambilla E.-M."/>
            <person name="Klenk H.-P."/>
            <person name="Eisen J.A."/>
        </authorList>
    </citation>
    <scope>NUCLEOTIDE SEQUENCE [LARGE SCALE GENOMIC DNA]</scope>
    <source>
        <strain evidence="8 9">DSM 2279</strain>
    </source>
</reference>
<dbReference type="STRING" id="937775.Metlim_2369"/>
<evidence type="ECO:0000256" key="4">
    <source>
        <dbReference type="ARBA" id="ARBA00022801"/>
    </source>
</evidence>
<dbReference type="PANTHER" id="PTHR33653:SF1">
    <property type="entry name" value="RIBONUCLEASE VAPC2"/>
    <property type="match status" value="1"/>
</dbReference>
<evidence type="ECO:0000256" key="2">
    <source>
        <dbReference type="ARBA" id="ARBA00022722"/>
    </source>
</evidence>
<dbReference type="InterPro" id="IPR050556">
    <property type="entry name" value="Type_II_TA_system_RNase"/>
</dbReference>
<keyword evidence="3" id="KW-0479">Metal-binding</keyword>
<dbReference type="HOGENOM" id="CLU_118482_3_2_2"/>
<dbReference type="AlphaFoldDB" id="H1Z2L8"/>
<dbReference type="GO" id="GO:0016787">
    <property type="term" value="F:hydrolase activity"/>
    <property type="evidence" value="ECO:0007669"/>
    <property type="project" value="UniProtKB-KW"/>
</dbReference>
<keyword evidence="2" id="KW-0540">Nuclease</keyword>
<comment type="cofactor">
    <cofactor evidence="1">
        <name>Mg(2+)</name>
        <dbReference type="ChEBI" id="CHEBI:18420"/>
    </cofactor>
</comment>
<evidence type="ECO:0000256" key="5">
    <source>
        <dbReference type="ARBA" id="ARBA00022842"/>
    </source>
</evidence>
<dbReference type="GO" id="GO:0004518">
    <property type="term" value="F:nuclease activity"/>
    <property type="evidence" value="ECO:0007669"/>
    <property type="project" value="UniProtKB-KW"/>
</dbReference>
<keyword evidence="4" id="KW-0378">Hydrolase</keyword>
<dbReference type="InterPro" id="IPR029060">
    <property type="entry name" value="PIN-like_dom_sf"/>
</dbReference>
<protein>
    <submittedName>
        <fullName evidence="8">PilT protein domain protein</fullName>
    </submittedName>
</protein>
<dbReference type="InterPro" id="IPR002716">
    <property type="entry name" value="PIN_dom"/>
</dbReference>
<dbReference type="RefSeq" id="WP_004078678.1">
    <property type="nucleotide sequence ID" value="NZ_CM001436.1"/>
</dbReference>
<evidence type="ECO:0000259" key="7">
    <source>
        <dbReference type="Pfam" id="PF01850"/>
    </source>
</evidence>
<evidence type="ECO:0000313" key="8">
    <source>
        <dbReference type="EMBL" id="EHQ36421.1"/>
    </source>
</evidence>
<sequence>MIILDTTFLVDYIRCGNKKNNNSPILNKFEYLLNSGEPCVTTFVNIFELHRGAYKSLKKERELEAIRTLMEEIVVLGFEENYYSEYGILSSMLEKNGNHIGTFDELIAAIALYNGAKVLTRNVKDFSRVPNLEVIPYP</sequence>
<feature type="domain" description="PIN" evidence="7">
    <location>
        <begin position="2"/>
        <end position="130"/>
    </location>
</feature>
<dbReference type="CDD" id="cd09881">
    <property type="entry name" value="PIN_VapC4-5_FitB-like"/>
    <property type="match status" value="1"/>
</dbReference>
<gene>
    <name evidence="8" type="ORF">Metlim_2369</name>
</gene>
<dbReference type="GO" id="GO:0046872">
    <property type="term" value="F:metal ion binding"/>
    <property type="evidence" value="ECO:0007669"/>
    <property type="project" value="UniProtKB-KW"/>
</dbReference>
<dbReference type="Gene3D" id="3.40.50.1010">
    <property type="entry name" value="5'-nuclease"/>
    <property type="match status" value="1"/>
</dbReference>
<dbReference type="Pfam" id="PF01850">
    <property type="entry name" value="PIN"/>
    <property type="match status" value="1"/>
</dbReference>
<evidence type="ECO:0000256" key="6">
    <source>
        <dbReference type="ARBA" id="ARBA00038093"/>
    </source>
</evidence>
<comment type="similarity">
    <text evidence="6">Belongs to the PINc/VapC protein family.</text>
</comment>
<dbReference type="SUPFAM" id="SSF88723">
    <property type="entry name" value="PIN domain-like"/>
    <property type="match status" value="1"/>
</dbReference>
<dbReference type="PANTHER" id="PTHR33653">
    <property type="entry name" value="RIBONUCLEASE VAPC2"/>
    <property type="match status" value="1"/>
</dbReference>
<dbReference type="EMBL" id="CM001436">
    <property type="protein sequence ID" value="EHQ36421.1"/>
    <property type="molecule type" value="Genomic_DNA"/>
</dbReference>
<dbReference type="Proteomes" id="UP000005741">
    <property type="component" value="Chromosome"/>
</dbReference>
<keyword evidence="5" id="KW-0460">Magnesium</keyword>
<evidence type="ECO:0000256" key="3">
    <source>
        <dbReference type="ARBA" id="ARBA00022723"/>
    </source>
</evidence>
<dbReference type="InParanoid" id="H1Z2L8"/>
<evidence type="ECO:0000313" key="9">
    <source>
        <dbReference type="Proteomes" id="UP000005741"/>
    </source>
</evidence>
<dbReference type="OrthoDB" id="11616at2157"/>
<evidence type="ECO:0000256" key="1">
    <source>
        <dbReference type="ARBA" id="ARBA00001946"/>
    </source>
</evidence>
<name>H1Z2L8_9EURY</name>
<keyword evidence="9" id="KW-1185">Reference proteome</keyword>
<accession>H1Z2L8</accession>
<proteinExistence type="inferred from homology"/>
<organism evidence="8 9">
    <name type="scientific">Methanoplanus limicola DSM 2279</name>
    <dbReference type="NCBI Taxonomy" id="937775"/>
    <lineage>
        <taxon>Archaea</taxon>
        <taxon>Methanobacteriati</taxon>
        <taxon>Methanobacteriota</taxon>
        <taxon>Stenosarchaea group</taxon>
        <taxon>Methanomicrobia</taxon>
        <taxon>Methanomicrobiales</taxon>
        <taxon>Methanomicrobiaceae</taxon>
        <taxon>Methanoplanus</taxon>
    </lineage>
</organism>